<accession>A0A382E4B3</accession>
<protein>
    <submittedName>
        <fullName evidence="1">Uncharacterized protein</fullName>
    </submittedName>
</protein>
<reference evidence="1" key="1">
    <citation type="submission" date="2018-05" db="EMBL/GenBank/DDBJ databases">
        <authorList>
            <person name="Lanie J.A."/>
            <person name="Ng W.-L."/>
            <person name="Kazmierczak K.M."/>
            <person name="Andrzejewski T.M."/>
            <person name="Davidsen T.M."/>
            <person name="Wayne K.J."/>
            <person name="Tettelin H."/>
            <person name="Glass J.I."/>
            <person name="Rusch D."/>
            <person name="Podicherti R."/>
            <person name="Tsui H.-C.T."/>
            <person name="Winkler M.E."/>
        </authorList>
    </citation>
    <scope>NUCLEOTIDE SEQUENCE</scope>
</reference>
<evidence type="ECO:0000313" key="1">
    <source>
        <dbReference type="EMBL" id="SVB44793.1"/>
    </source>
</evidence>
<dbReference type="AlphaFoldDB" id="A0A382E4B3"/>
<dbReference type="EMBL" id="UINC01042323">
    <property type="protein sequence ID" value="SVB44793.1"/>
    <property type="molecule type" value="Genomic_DNA"/>
</dbReference>
<organism evidence="1">
    <name type="scientific">marine metagenome</name>
    <dbReference type="NCBI Taxonomy" id="408172"/>
    <lineage>
        <taxon>unclassified sequences</taxon>
        <taxon>metagenomes</taxon>
        <taxon>ecological metagenomes</taxon>
    </lineage>
</organism>
<proteinExistence type="predicted"/>
<gene>
    <name evidence="1" type="ORF">METZ01_LOCUS197647</name>
</gene>
<name>A0A382E4B3_9ZZZZ</name>
<sequence length="78" mass="8638">MKILFAHTNINGFHYDNYHFGVGSLVQTAVKNGHDVSVKVLLTKDEYSAQEIIGIGFRGSLNEQNSPITPVSLVFLMD</sequence>